<comment type="caution">
    <text evidence="8">The sequence shown here is derived from an EMBL/GenBank/DDBJ whole genome shotgun (WGS) entry which is preliminary data.</text>
</comment>
<dbReference type="EC" id="4.2.1.109" evidence="6"/>
<evidence type="ECO:0000313" key="8">
    <source>
        <dbReference type="EMBL" id="MBD2858111.1"/>
    </source>
</evidence>
<dbReference type="GO" id="GO:0005737">
    <property type="term" value="C:cytoplasm"/>
    <property type="evidence" value="ECO:0007669"/>
    <property type="project" value="UniProtKB-UniRule"/>
</dbReference>
<feature type="binding site" evidence="6">
    <location>
        <position position="97"/>
    </location>
    <ligand>
        <name>Zn(2+)</name>
        <dbReference type="ChEBI" id="CHEBI:29105"/>
    </ligand>
</feature>
<comment type="pathway">
    <text evidence="6">Amino-acid biosynthesis; L-methionine biosynthesis via salvage pathway; L-methionine from S-methyl-5-thio-alpha-D-ribose 1-phosphate: step 2/6.</text>
</comment>
<keyword evidence="4 6" id="KW-0486">Methionine biosynthesis</keyword>
<dbReference type="InterPro" id="IPR036409">
    <property type="entry name" value="Aldolase_II/adducin_N_sf"/>
</dbReference>
<comment type="function">
    <text evidence="6">Catalyzes the dehydration of methylthioribulose-1-phosphate (MTRu-1-P) into 2,3-diketo-5-methylthiopentyl-1-phosphate (DK-MTP-1-P).</text>
</comment>
<keyword evidence="5 6" id="KW-0456">Lyase</keyword>
<comment type="similarity">
    <text evidence="6">Belongs to the aldolase class II family. MtnB subfamily.</text>
</comment>
<dbReference type="GO" id="GO:0008270">
    <property type="term" value="F:zinc ion binding"/>
    <property type="evidence" value="ECO:0007669"/>
    <property type="project" value="UniProtKB-UniRule"/>
</dbReference>
<evidence type="ECO:0000313" key="9">
    <source>
        <dbReference type="Proteomes" id="UP000610558"/>
    </source>
</evidence>
<evidence type="ECO:0000256" key="3">
    <source>
        <dbReference type="ARBA" id="ARBA00022833"/>
    </source>
</evidence>
<sequence length="207" mass="23028">MKQTKQFFDLAIALAAIGEDLHRRGWVPATSGNFSQRLDEHSAIVTASGRHKGRLAPTDFLAVDLNGQPLSDGKPSAETLLHTQLYARFADIGAVLHCHSPSVTVLSRQISGNTLRLEGYELLKAFNGIDTHDTFVDIPIFENTQDIAALADEVDTYFNSHPNTPAYLIRGHGVYCWGEDLDSCMRNLEALDFLLQCDLQERMLTRK</sequence>
<dbReference type="NCBIfam" id="NF006672">
    <property type="entry name" value="PRK09220.1"/>
    <property type="match status" value="1"/>
</dbReference>
<evidence type="ECO:0000256" key="2">
    <source>
        <dbReference type="ARBA" id="ARBA00022723"/>
    </source>
</evidence>
<accession>A0A927C1K1</accession>
<comment type="cofactor">
    <cofactor evidence="6">
        <name>Zn(2+)</name>
        <dbReference type="ChEBI" id="CHEBI:29105"/>
    </cofactor>
    <text evidence="6">Binds 1 zinc ion per subunit.</text>
</comment>
<evidence type="ECO:0000256" key="4">
    <source>
        <dbReference type="ARBA" id="ARBA00023167"/>
    </source>
</evidence>
<dbReference type="GO" id="GO:0019509">
    <property type="term" value="P:L-methionine salvage from methylthioadenosine"/>
    <property type="evidence" value="ECO:0007669"/>
    <property type="project" value="UniProtKB-UniRule"/>
</dbReference>
<dbReference type="InterPro" id="IPR017714">
    <property type="entry name" value="MethylthioRu-1-P_deHdtase_MtnB"/>
</dbReference>
<evidence type="ECO:0000259" key="7">
    <source>
        <dbReference type="SMART" id="SM01007"/>
    </source>
</evidence>
<proteinExistence type="inferred from homology"/>
<dbReference type="SMART" id="SM01007">
    <property type="entry name" value="Aldolase_II"/>
    <property type="match status" value="1"/>
</dbReference>
<gene>
    <name evidence="6" type="primary">mtnB</name>
    <name evidence="8" type="ORF">IB286_03755</name>
</gene>
<dbReference type="EMBL" id="JACXLD010000001">
    <property type="protein sequence ID" value="MBD2858111.1"/>
    <property type="molecule type" value="Genomic_DNA"/>
</dbReference>
<evidence type="ECO:0000256" key="5">
    <source>
        <dbReference type="ARBA" id="ARBA00023239"/>
    </source>
</evidence>
<dbReference type="NCBIfam" id="TIGR03328">
    <property type="entry name" value="salvage_mtnB"/>
    <property type="match status" value="1"/>
</dbReference>
<keyword evidence="3 6" id="KW-0862">Zinc</keyword>
<dbReference type="InterPro" id="IPR001303">
    <property type="entry name" value="Aldolase_II/adducin_N"/>
</dbReference>
<dbReference type="SUPFAM" id="SSF53639">
    <property type="entry name" value="AraD/HMP-PK domain-like"/>
    <property type="match status" value="1"/>
</dbReference>
<protein>
    <recommendedName>
        <fullName evidence="6">Methylthioribulose-1-phosphate dehydratase</fullName>
        <shortName evidence="6">MTRu-1-P dehydratase</shortName>
        <ecNumber evidence="6">4.2.1.109</ecNumber>
    </recommendedName>
</protein>
<evidence type="ECO:0000256" key="1">
    <source>
        <dbReference type="ARBA" id="ARBA00022605"/>
    </source>
</evidence>
<comment type="catalytic activity">
    <reaction evidence="6">
        <text>5-(methylsulfanyl)-D-ribulose 1-phosphate = 5-methylsulfanyl-2,3-dioxopentyl phosphate + H2O</text>
        <dbReference type="Rhea" id="RHEA:15549"/>
        <dbReference type="ChEBI" id="CHEBI:15377"/>
        <dbReference type="ChEBI" id="CHEBI:58548"/>
        <dbReference type="ChEBI" id="CHEBI:58828"/>
        <dbReference type="EC" id="4.2.1.109"/>
    </reaction>
</comment>
<dbReference type="GO" id="GO:0005996">
    <property type="term" value="P:monosaccharide metabolic process"/>
    <property type="evidence" value="ECO:0007669"/>
    <property type="project" value="UniProtKB-ARBA"/>
</dbReference>
<keyword evidence="1 6" id="KW-0028">Amino-acid biosynthesis</keyword>
<dbReference type="Pfam" id="PF00596">
    <property type="entry name" value="Aldolase_II"/>
    <property type="match status" value="1"/>
</dbReference>
<dbReference type="Gene3D" id="3.40.225.10">
    <property type="entry name" value="Class II aldolase/adducin N-terminal domain"/>
    <property type="match status" value="1"/>
</dbReference>
<dbReference type="HAMAP" id="MF_01677">
    <property type="entry name" value="Salvage_MtnB"/>
    <property type="match status" value="1"/>
</dbReference>
<dbReference type="PANTHER" id="PTHR10640:SF7">
    <property type="entry name" value="METHYLTHIORIBULOSE-1-PHOSPHATE DEHYDRATASE"/>
    <property type="match status" value="1"/>
</dbReference>
<evidence type="ECO:0000256" key="6">
    <source>
        <dbReference type="HAMAP-Rule" id="MF_01677"/>
    </source>
</evidence>
<dbReference type="RefSeq" id="WP_190762539.1">
    <property type="nucleotide sequence ID" value="NZ_JACXLD010000001.1"/>
</dbReference>
<keyword evidence="9" id="KW-1185">Reference proteome</keyword>
<dbReference type="Proteomes" id="UP000610558">
    <property type="component" value="Unassembled WGS sequence"/>
</dbReference>
<keyword evidence="2 6" id="KW-0479">Metal-binding</keyword>
<feature type="binding site" evidence="6">
    <location>
        <position position="99"/>
    </location>
    <ligand>
        <name>Zn(2+)</name>
        <dbReference type="ChEBI" id="CHEBI:29105"/>
    </ligand>
</feature>
<feature type="domain" description="Class II aldolase/adducin N-terminal" evidence="7">
    <location>
        <begin position="12"/>
        <end position="199"/>
    </location>
</feature>
<organism evidence="8 9">
    <name type="scientific">Spongiibacter pelagi</name>
    <dbReference type="NCBI Taxonomy" id="2760804"/>
    <lineage>
        <taxon>Bacteria</taxon>
        <taxon>Pseudomonadati</taxon>
        <taxon>Pseudomonadota</taxon>
        <taxon>Gammaproteobacteria</taxon>
        <taxon>Cellvibrionales</taxon>
        <taxon>Spongiibacteraceae</taxon>
        <taxon>Spongiibacter</taxon>
    </lineage>
</organism>
<dbReference type="PANTHER" id="PTHR10640">
    <property type="entry name" value="METHYLTHIORIBULOSE-1-PHOSPHATE DEHYDRATASE"/>
    <property type="match status" value="1"/>
</dbReference>
<dbReference type="AlphaFoldDB" id="A0A927C1K1"/>
<reference evidence="8" key="1">
    <citation type="submission" date="2020-09" db="EMBL/GenBank/DDBJ databases">
        <authorList>
            <person name="Yoon J.-W."/>
        </authorList>
    </citation>
    <scope>NUCLEOTIDE SEQUENCE</scope>
    <source>
        <strain evidence="8">KMU-158</strain>
    </source>
</reference>
<dbReference type="GO" id="GO:0046570">
    <property type="term" value="F:methylthioribulose 1-phosphate dehydratase activity"/>
    <property type="evidence" value="ECO:0007669"/>
    <property type="project" value="UniProtKB-UniRule"/>
</dbReference>
<name>A0A927C1K1_9GAMM</name>